<feature type="domain" description="ApaG" evidence="3">
    <location>
        <begin position="19"/>
        <end position="143"/>
    </location>
</feature>
<dbReference type="EMBL" id="JBEHZE010000001">
    <property type="protein sequence ID" value="MEX6633058.1"/>
    <property type="molecule type" value="Genomic_DNA"/>
</dbReference>
<organism evidence="4 5">
    <name type="scientific">Hyphococcus lacteus</name>
    <dbReference type="NCBI Taxonomy" id="3143536"/>
    <lineage>
        <taxon>Bacteria</taxon>
        <taxon>Pseudomonadati</taxon>
        <taxon>Pseudomonadota</taxon>
        <taxon>Alphaproteobacteria</taxon>
        <taxon>Parvularculales</taxon>
        <taxon>Parvularculaceae</taxon>
        <taxon>Hyphococcus</taxon>
    </lineage>
</organism>
<accession>A0ABV3Z3N2</accession>
<keyword evidence="5" id="KW-1185">Reference proteome</keyword>
<evidence type="ECO:0000256" key="2">
    <source>
        <dbReference type="HAMAP-Rule" id="MF_00791"/>
    </source>
</evidence>
<evidence type="ECO:0000313" key="4">
    <source>
        <dbReference type="EMBL" id="MEX6633058.1"/>
    </source>
</evidence>
<dbReference type="Gene3D" id="2.60.40.1470">
    <property type="entry name" value="ApaG domain"/>
    <property type="match status" value="1"/>
</dbReference>
<dbReference type="PANTHER" id="PTHR47191:SF2">
    <property type="entry name" value="OS05G0170800 PROTEIN"/>
    <property type="match status" value="1"/>
</dbReference>
<protein>
    <recommendedName>
        <fullName evidence="1 2">Protein ApaG</fullName>
    </recommendedName>
</protein>
<dbReference type="InterPro" id="IPR036767">
    <property type="entry name" value="ApaG_sf"/>
</dbReference>
<dbReference type="NCBIfam" id="NF003967">
    <property type="entry name" value="PRK05461.1"/>
    <property type="match status" value="1"/>
</dbReference>
<dbReference type="Pfam" id="PF04379">
    <property type="entry name" value="DUF525"/>
    <property type="match status" value="1"/>
</dbReference>
<evidence type="ECO:0000313" key="5">
    <source>
        <dbReference type="Proteomes" id="UP001560685"/>
    </source>
</evidence>
<dbReference type="Proteomes" id="UP001560685">
    <property type="component" value="Unassembled WGS sequence"/>
</dbReference>
<dbReference type="PROSITE" id="PS51087">
    <property type="entry name" value="APAG"/>
    <property type="match status" value="1"/>
</dbReference>
<dbReference type="SUPFAM" id="SSF110069">
    <property type="entry name" value="ApaG-like"/>
    <property type="match status" value="1"/>
</dbReference>
<dbReference type="PANTHER" id="PTHR47191">
    <property type="entry name" value="OS05G0170800 PROTEIN"/>
    <property type="match status" value="1"/>
</dbReference>
<evidence type="ECO:0000259" key="3">
    <source>
        <dbReference type="PROSITE" id="PS51087"/>
    </source>
</evidence>
<comment type="caution">
    <text evidence="4">The sequence shown here is derived from an EMBL/GenBank/DDBJ whole genome shotgun (WGS) entry which is preliminary data.</text>
</comment>
<gene>
    <name evidence="2 4" type="primary">apaG</name>
    <name evidence="4" type="ORF">ABFZ84_05795</name>
</gene>
<dbReference type="RefSeq" id="WP_369312994.1">
    <property type="nucleotide sequence ID" value="NZ_JBEHZE010000001.1"/>
</dbReference>
<name>A0ABV3Z3N2_9PROT</name>
<proteinExistence type="inferred from homology"/>
<dbReference type="InterPro" id="IPR023065">
    <property type="entry name" value="Uncharacterised_ApaG"/>
</dbReference>
<reference evidence="4 5" key="1">
    <citation type="submission" date="2024-05" db="EMBL/GenBank/DDBJ databases">
        <title>Three bacterial strains, DH-69, EH-24, and ECK-19 isolated from coastal sediments.</title>
        <authorList>
            <person name="Ye Y.-Q."/>
            <person name="Du Z.-J."/>
        </authorList>
    </citation>
    <scope>NUCLEOTIDE SEQUENCE [LARGE SCALE GENOMIC DNA]</scope>
    <source>
        <strain evidence="4 5">ECK-19</strain>
    </source>
</reference>
<sequence length="146" mass="16260">MELQGGAMARGDRGGIDYERVTRGIRVSVSPRYLDDQSDPEEPRYVWAYTIRINNESEQSIQLRTRYWRITDSRGVTDIVAGDGVVGEQPVIRPGEGFEYTSGAPLTTPSGMMVGAYGMETTDGEVFDVDIPAFSLDSPHEMRQIH</sequence>
<dbReference type="InterPro" id="IPR007474">
    <property type="entry name" value="ApaG_domain"/>
</dbReference>
<evidence type="ECO:0000256" key="1">
    <source>
        <dbReference type="ARBA" id="ARBA00017693"/>
    </source>
</evidence>
<dbReference type="HAMAP" id="MF_00791">
    <property type="entry name" value="ApaG"/>
    <property type="match status" value="1"/>
</dbReference>
<dbReference type="InterPro" id="IPR050718">
    <property type="entry name" value="ApaG-like"/>
</dbReference>